<dbReference type="InterPro" id="IPR051534">
    <property type="entry name" value="CBASS_pafABC_assoc_protein"/>
</dbReference>
<dbReference type="Proteomes" id="UP000316181">
    <property type="component" value="Unassembled WGS sequence"/>
</dbReference>
<feature type="domain" description="WCX" evidence="2">
    <location>
        <begin position="255"/>
        <end position="327"/>
    </location>
</feature>
<evidence type="ECO:0000259" key="1">
    <source>
        <dbReference type="Pfam" id="PF13280"/>
    </source>
</evidence>
<organism evidence="3 4">
    <name type="scientific">Rarobacter incanus</name>
    <dbReference type="NCBI Taxonomy" id="153494"/>
    <lineage>
        <taxon>Bacteria</taxon>
        <taxon>Bacillati</taxon>
        <taxon>Actinomycetota</taxon>
        <taxon>Actinomycetes</taxon>
        <taxon>Micrococcales</taxon>
        <taxon>Rarobacteraceae</taxon>
        <taxon>Rarobacter</taxon>
    </lineage>
</organism>
<dbReference type="Pfam" id="PF25583">
    <property type="entry name" value="WCX"/>
    <property type="match status" value="1"/>
</dbReference>
<evidence type="ECO:0000313" key="4">
    <source>
        <dbReference type="Proteomes" id="UP000316181"/>
    </source>
</evidence>
<dbReference type="EMBL" id="VFNV01000001">
    <property type="protein sequence ID" value="TQK75680.1"/>
    <property type="molecule type" value="Genomic_DNA"/>
</dbReference>
<keyword evidence="4" id="KW-1185">Reference proteome</keyword>
<feature type="domain" description="WYL" evidence="1">
    <location>
        <begin position="160"/>
        <end position="221"/>
    </location>
</feature>
<dbReference type="PANTHER" id="PTHR34580:SF3">
    <property type="entry name" value="PROTEIN PAFB"/>
    <property type="match status" value="1"/>
</dbReference>
<reference evidence="3 4" key="1">
    <citation type="submission" date="2019-06" db="EMBL/GenBank/DDBJ databases">
        <title>Sequencing the genomes of 1000 actinobacteria strains.</title>
        <authorList>
            <person name="Klenk H.-P."/>
        </authorList>
    </citation>
    <scope>NUCLEOTIDE SEQUENCE [LARGE SCALE GENOMIC DNA]</scope>
    <source>
        <strain evidence="3 4">DSM 10596</strain>
    </source>
</reference>
<dbReference type="Pfam" id="PF13280">
    <property type="entry name" value="WYL"/>
    <property type="match status" value="1"/>
</dbReference>
<proteinExistence type="predicted"/>
<accession>A0A542SM18</accession>
<dbReference type="InterPro" id="IPR057727">
    <property type="entry name" value="WCX_dom"/>
</dbReference>
<evidence type="ECO:0000259" key="2">
    <source>
        <dbReference type="Pfam" id="PF25583"/>
    </source>
</evidence>
<dbReference type="PANTHER" id="PTHR34580">
    <property type="match status" value="1"/>
</dbReference>
<keyword evidence="3" id="KW-0647">Proteasome</keyword>
<protein>
    <submittedName>
        <fullName evidence="3">Proteasome accessory factor B</fullName>
    </submittedName>
</protein>
<dbReference type="RefSeq" id="WP_170207821.1">
    <property type="nucleotide sequence ID" value="NZ_BAAATB010000003.1"/>
</dbReference>
<sequence>MNAKVSAEQRLLSLAIALRQTRHGMTKREIFRKVDGYPSALAGEEINTSADRMFERDKKSLRTLGIDVETIGLDGAGEDVRYRIDPPGHGDYTGWFSPPQLALLGIAASMARTAAPQTDIDTALMKLRALGLDIDADTIADSAMAPESIEIVVSNAQARETIMDARANRSVVKFAYRAAHSGQLSQRTIEPWQIVVRTTGWYVVGFDRDRKAGRVFHFDRIVGNVTTRGRSNAYRIPDAAVIREATKPLTPIADREAELLLAPGRAVALRKRAVAIEPAQDGYDLATVRFAPGGTFARDLAQLGDAVVVRSPVSLRDEVIDLLRRAALGYAVPGDHTGAFSDQEGDPDHG</sequence>
<evidence type="ECO:0000313" key="3">
    <source>
        <dbReference type="EMBL" id="TQK75680.1"/>
    </source>
</evidence>
<dbReference type="AlphaFoldDB" id="A0A542SM18"/>
<dbReference type="PROSITE" id="PS52050">
    <property type="entry name" value="WYL"/>
    <property type="match status" value="1"/>
</dbReference>
<name>A0A542SM18_9MICO</name>
<dbReference type="GO" id="GO:0000502">
    <property type="term" value="C:proteasome complex"/>
    <property type="evidence" value="ECO:0007669"/>
    <property type="project" value="UniProtKB-KW"/>
</dbReference>
<gene>
    <name evidence="3" type="ORF">FB389_0312</name>
</gene>
<comment type="caution">
    <text evidence="3">The sequence shown here is derived from an EMBL/GenBank/DDBJ whole genome shotgun (WGS) entry which is preliminary data.</text>
</comment>
<dbReference type="InterPro" id="IPR026881">
    <property type="entry name" value="WYL_dom"/>
</dbReference>